<dbReference type="RefSeq" id="WP_125459229.1">
    <property type="nucleotide sequence ID" value="NZ_CP126026.1"/>
</dbReference>
<reference evidence="2 4" key="2">
    <citation type="submission" date="2024-07" db="EMBL/GenBank/DDBJ databases">
        <title>Genomic Encyclopedia of Type Strains, Phase V (KMG-V): Genome sequencing to study the core and pangenomes of soil and plant-associated prokaryotes.</title>
        <authorList>
            <person name="Whitman W."/>
        </authorList>
    </citation>
    <scope>NUCLEOTIDE SEQUENCE [LARGE SCALE GENOMIC DNA]</scope>
    <source>
        <strain evidence="2 4">USDA 415</strain>
    </source>
</reference>
<organism evidence="1 3">
    <name type="scientific">Bradyrhizobium elkanii</name>
    <dbReference type="NCBI Taxonomy" id="29448"/>
    <lineage>
        <taxon>Bacteria</taxon>
        <taxon>Pseudomonadati</taxon>
        <taxon>Pseudomonadota</taxon>
        <taxon>Alphaproteobacteria</taxon>
        <taxon>Hyphomicrobiales</taxon>
        <taxon>Nitrobacteraceae</taxon>
        <taxon>Bradyrhizobium</taxon>
    </lineage>
</organism>
<evidence type="ECO:0000313" key="1">
    <source>
        <dbReference type="EMBL" id="MBP1296504.1"/>
    </source>
</evidence>
<keyword evidence="4" id="KW-1185">Reference proteome</keyword>
<evidence type="ECO:0000313" key="2">
    <source>
        <dbReference type="EMBL" id="MEY9318048.1"/>
    </source>
</evidence>
<accession>A0A7Y8QXE9</accession>
<dbReference type="Proteomes" id="UP000673383">
    <property type="component" value="Unassembled WGS sequence"/>
</dbReference>
<dbReference type="EMBL" id="JAFICZ010000001">
    <property type="protein sequence ID" value="MBP1296504.1"/>
    <property type="molecule type" value="Genomic_DNA"/>
</dbReference>
<protein>
    <submittedName>
        <fullName evidence="1">Uncharacterized protein (DUF2267 family)</fullName>
    </submittedName>
</protein>
<gene>
    <name evidence="2" type="ORF">ABIF29_004847</name>
    <name evidence="1" type="ORF">JOH49_006257</name>
</gene>
<reference evidence="1" key="1">
    <citation type="submission" date="2021-02" db="EMBL/GenBank/DDBJ databases">
        <title>Genomic Encyclopedia of Type Strains, Phase IV (KMG-V): Genome sequencing to study the core and pangenomes of soil and plant-associated prokaryotes.</title>
        <authorList>
            <person name="Whitman W."/>
        </authorList>
    </citation>
    <scope>NUCLEOTIDE SEQUENCE</scope>
    <source>
        <strain evidence="1">USDA 406</strain>
    </source>
</reference>
<evidence type="ECO:0000313" key="4">
    <source>
        <dbReference type="Proteomes" id="UP001565471"/>
    </source>
</evidence>
<evidence type="ECO:0000313" key="3">
    <source>
        <dbReference type="Proteomes" id="UP000673383"/>
    </source>
</evidence>
<proteinExistence type="predicted"/>
<dbReference type="AlphaFoldDB" id="A0A7Y8QXE9"/>
<sequence length="101" mass="11551">MPSIRSRRFAEQSQDVAAQLRTAFRRRAWRGLRQVPPRKRARWCFFVRCAKPVRSRIKCDFASAIAAIDAVMHKRSSAWLKFRPDVGAACGPVGFGRLETC</sequence>
<name>A0A7Y8QXE9_BRAEL</name>
<comment type="caution">
    <text evidence="1">The sequence shown here is derived from an EMBL/GenBank/DDBJ whole genome shotgun (WGS) entry which is preliminary data.</text>
</comment>
<dbReference type="Proteomes" id="UP001565471">
    <property type="component" value="Unassembled WGS sequence"/>
</dbReference>
<dbReference type="EMBL" id="JBGBZA010000002">
    <property type="protein sequence ID" value="MEY9318048.1"/>
    <property type="molecule type" value="Genomic_DNA"/>
</dbReference>